<dbReference type="SUPFAM" id="SSF51569">
    <property type="entry name" value="Aldolase"/>
    <property type="match status" value="1"/>
</dbReference>
<dbReference type="Pfam" id="PF02436">
    <property type="entry name" value="PYC_OADA"/>
    <property type="match status" value="1"/>
</dbReference>
<dbReference type="OrthoDB" id="9760256at2"/>
<evidence type="ECO:0000259" key="17">
    <source>
        <dbReference type="PROSITE" id="PS50975"/>
    </source>
</evidence>
<dbReference type="FunFam" id="3.40.50.20:FF:000010">
    <property type="entry name" value="Propionyl-CoA carboxylase subunit alpha"/>
    <property type="match status" value="1"/>
</dbReference>
<feature type="binding site" evidence="13">
    <location>
        <position position="205"/>
    </location>
    <ligand>
        <name>ATP</name>
        <dbReference type="ChEBI" id="CHEBI:30616"/>
    </ligand>
</feature>
<dbReference type="GO" id="GO:0006094">
    <property type="term" value="P:gluconeogenesis"/>
    <property type="evidence" value="ECO:0007669"/>
    <property type="project" value="UniProtKB-UniPathway"/>
</dbReference>
<evidence type="ECO:0000256" key="10">
    <source>
        <dbReference type="ARBA" id="ARBA00023268"/>
    </source>
</evidence>
<feature type="binding site" evidence="14">
    <location>
        <position position="747"/>
    </location>
    <ligand>
        <name>Mn(2+)</name>
        <dbReference type="ChEBI" id="CHEBI:29035"/>
    </ligand>
</feature>
<dbReference type="PROSITE" id="PS50968">
    <property type="entry name" value="BIOTINYL_LIPOYL"/>
    <property type="match status" value="1"/>
</dbReference>
<sequence length="1151" mass="126459">MKKRSVASILVANRGEIAIRVMRAATEMGIRTVAVYSTEDRFALHRFKADESYIIGFGQKPIAAYLDIAEIIRVAKEAKVDAIHPGYGFLSENPDFADACAEAGISFIGPQSEIMRTLGNKVAARNLAQSVGVSVMPATPPLPLDSEAVQVAAAKIGYPVMLKASWGGGGRGMRIIENEHELLTQMSVARSEALSAFGNDEIYLEKLVKRARHVEVQILGDTHGNLLHLFERDCTVQRRNQKVVERAPAPYLSDSERQILYDAALRLARAVKYTHAGTVEFLMDTDSGKFYFIEVNPRIQVEHTVTEQVTGIDLVKAQIAITQGAVIGKPGAIVPPQDQLRINGHALQCRVTTEDPEKNFVPDYGRLSAYRSTGGFGVRLDSGTAYSGAVITPYYDSLLVKVTSWGATVEDAILRMDRSLREFRIRGVATNLAFLSNVIAHPLFRSGQCTTRFIDQTPELLKSKARRDRATKLLSYLGEVTVNGHPEMKGRALPDLPLPTPIKPACDLGQAPPLGTRDLFKQLGPVAFVQWIKEQQRVLLTDTTMRDAQQSLLATRMRTHDMLEIAPYYARLIPNLFSLECWGGATFDVALRFLSEDPWQRLTQLRTAVPNVLLQMLLRASNAVGYTNYPDNVVRYFVEQAAKGGIDVFRVFDSLNSVENMRVAMDAVRQSDALCEAAICYTGDLFDPKRSKYSLSYYVKMAKELEKAGAHILAIKDMAGVCRPRAAVALIKALKSETGLPIHFHTHDTSGLSAASVLAAVEAGCDIVDGAVDTMSGLTSQPNLGSLSAALEGDPRETKISREALRGLSHYWEGVRRLYSPFESDIRCGTSDVYRHEMPGGQYTNLREQARAMGLEPRWPDIAQAYAQVNLLFGDIIKVTPTSKVVGDMALFMVANDLSPEDVVNPNKELAFPESVVSLFKGELGFPADGFPSALQKKVLKGQPALIGRPGEHMAAVDLEAEREKASKLVGHTINDQDLASYLMYPKLFQAFSKHRSQYGDVSAIPTSIYFYGLQDHEEIAIPIERGKALLVQIQGRTPADTDGQCRLFFELNGQPRLIRIPQKGAKVSGGFIRQADESNLNHVPSPMPGMVARVAVKEGQRVVNGDMLASVEAMKMESLVCAERDGVVKAVYVKYGDTVPAKALLMEIGD</sequence>
<dbReference type="PROSITE" id="PS50979">
    <property type="entry name" value="BC"/>
    <property type="match status" value="1"/>
</dbReference>
<dbReference type="Pfam" id="PF02786">
    <property type="entry name" value="CPSase_L_D2"/>
    <property type="match status" value="1"/>
</dbReference>
<evidence type="ECO:0000256" key="1">
    <source>
        <dbReference type="ARBA" id="ARBA00001953"/>
    </source>
</evidence>
<name>A0A4R3MAB0_9BURK</name>
<dbReference type="SUPFAM" id="SSF89000">
    <property type="entry name" value="post-HMGL domain-like"/>
    <property type="match status" value="1"/>
</dbReference>
<dbReference type="SUPFAM" id="SSF51246">
    <property type="entry name" value="Rudiment single hybrid motif"/>
    <property type="match status" value="1"/>
</dbReference>
<dbReference type="InterPro" id="IPR005482">
    <property type="entry name" value="Biotin_COase_C"/>
</dbReference>
<dbReference type="PROSITE" id="PS50975">
    <property type="entry name" value="ATP_GRASP"/>
    <property type="match status" value="1"/>
</dbReference>
<evidence type="ECO:0000256" key="14">
    <source>
        <dbReference type="PIRSR" id="PIRSR001594-3"/>
    </source>
</evidence>
<dbReference type="PROSITE" id="PS50991">
    <property type="entry name" value="PYR_CT"/>
    <property type="match status" value="1"/>
</dbReference>
<feature type="binding site" description="via carbamate group" evidence="14">
    <location>
        <position position="716"/>
    </location>
    <ligand>
        <name>Mn(2+)</name>
        <dbReference type="ChEBI" id="CHEBI:29035"/>
    </ligand>
</feature>
<dbReference type="PROSITE" id="PS00866">
    <property type="entry name" value="CPSASE_1"/>
    <property type="match status" value="1"/>
</dbReference>
<comment type="function">
    <text evidence="11">Catalyzes a 2-step reaction, involving the ATP-dependent carboxylation of the covalently attached biotin in the first step and the transfer of the carboxyl group to pyruvate in the second.</text>
</comment>
<keyword evidence="5 11" id="KW-0436">Ligase</keyword>
<keyword evidence="4" id="KW-0312">Gluconeogenesis</keyword>
<evidence type="ECO:0000256" key="9">
    <source>
        <dbReference type="ARBA" id="ARBA00023267"/>
    </source>
</evidence>
<evidence type="ECO:0000256" key="8">
    <source>
        <dbReference type="ARBA" id="ARBA00022840"/>
    </source>
</evidence>
<feature type="binding site" evidence="13">
    <location>
        <position position="121"/>
    </location>
    <ligand>
        <name>ATP</name>
        <dbReference type="ChEBI" id="CHEBI:30616"/>
    </ligand>
</feature>
<keyword evidence="9 11" id="KW-0092">Biotin</keyword>
<evidence type="ECO:0000256" key="15">
    <source>
        <dbReference type="PIRSR" id="PIRSR001594-4"/>
    </source>
</evidence>
<evidence type="ECO:0000313" key="21">
    <source>
        <dbReference type="Proteomes" id="UP000295525"/>
    </source>
</evidence>
<dbReference type="PANTHER" id="PTHR43778">
    <property type="entry name" value="PYRUVATE CARBOXYLASE"/>
    <property type="match status" value="1"/>
</dbReference>
<dbReference type="InterPro" id="IPR013785">
    <property type="entry name" value="Aldolase_TIM"/>
</dbReference>
<dbReference type="FunFam" id="2.40.50.100:FF:000003">
    <property type="entry name" value="Acetyl-CoA carboxylase biotin carboxyl carrier protein"/>
    <property type="match status" value="1"/>
</dbReference>
<dbReference type="PIRSF" id="PIRSF001594">
    <property type="entry name" value="Pyruv_carbox"/>
    <property type="match status" value="1"/>
</dbReference>
<dbReference type="Proteomes" id="UP000295525">
    <property type="component" value="Unassembled WGS sequence"/>
</dbReference>
<dbReference type="Gene3D" id="3.20.20.70">
    <property type="entry name" value="Aldolase class I"/>
    <property type="match status" value="1"/>
</dbReference>
<evidence type="ECO:0000256" key="11">
    <source>
        <dbReference type="PIRNR" id="PIRNR001594"/>
    </source>
</evidence>
<dbReference type="InterPro" id="IPR011764">
    <property type="entry name" value="Biotin_carboxylation_dom"/>
</dbReference>
<feature type="binding site" evidence="14">
    <location>
        <position position="547"/>
    </location>
    <ligand>
        <name>Mn(2+)</name>
        <dbReference type="ChEBI" id="CHEBI:29035"/>
    </ligand>
</feature>
<dbReference type="PROSITE" id="PS00867">
    <property type="entry name" value="CPSASE_2"/>
    <property type="match status" value="1"/>
</dbReference>
<dbReference type="PANTHER" id="PTHR43778:SF2">
    <property type="entry name" value="PYRUVATE CARBOXYLASE, MITOCHONDRIAL"/>
    <property type="match status" value="1"/>
</dbReference>
<organism evidence="20 21">
    <name type="scientific">Paralcaligenes ureilyticus</name>
    <dbReference type="NCBI Taxonomy" id="627131"/>
    <lineage>
        <taxon>Bacteria</taxon>
        <taxon>Pseudomonadati</taxon>
        <taxon>Pseudomonadota</taxon>
        <taxon>Betaproteobacteria</taxon>
        <taxon>Burkholderiales</taxon>
        <taxon>Alcaligenaceae</taxon>
        <taxon>Paralcaligenes</taxon>
    </lineage>
</organism>
<evidence type="ECO:0000259" key="19">
    <source>
        <dbReference type="PROSITE" id="PS50991"/>
    </source>
</evidence>
<feature type="binding site" evidence="13">
    <location>
        <position position="619"/>
    </location>
    <ligand>
        <name>substrate</name>
    </ligand>
</feature>
<dbReference type="Pfam" id="PF00364">
    <property type="entry name" value="Biotin_lipoyl"/>
    <property type="match status" value="1"/>
</dbReference>
<evidence type="ECO:0000259" key="16">
    <source>
        <dbReference type="PROSITE" id="PS50968"/>
    </source>
</evidence>
<dbReference type="Gene3D" id="3.30.470.20">
    <property type="entry name" value="ATP-grasp fold, B domain"/>
    <property type="match status" value="1"/>
</dbReference>
<feature type="domain" description="Pyruvate carboxyltransferase" evidence="19">
    <location>
        <begin position="538"/>
        <end position="806"/>
    </location>
</feature>
<keyword evidence="21" id="KW-1185">Reference proteome</keyword>
<keyword evidence="7 11" id="KW-0547">Nucleotide-binding</keyword>
<evidence type="ECO:0000256" key="13">
    <source>
        <dbReference type="PIRSR" id="PIRSR001594-2"/>
    </source>
</evidence>
<gene>
    <name evidence="20" type="ORF">EDC26_103222</name>
</gene>
<evidence type="ECO:0000256" key="4">
    <source>
        <dbReference type="ARBA" id="ARBA00022432"/>
    </source>
</evidence>
<reference evidence="20 21" key="1">
    <citation type="submission" date="2019-03" db="EMBL/GenBank/DDBJ databases">
        <title>Genomic Encyclopedia of Type Strains, Phase IV (KMG-IV): sequencing the most valuable type-strain genomes for metagenomic binning, comparative biology and taxonomic classification.</title>
        <authorList>
            <person name="Goeker M."/>
        </authorList>
    </citation>
    <scope>NUCLEOTIDE SEQUENCE [LARGE SCALE GENOMIC DNA]</scope>
    <source>
        <strain evidence="20 21">DSM 24591</strain>
    </source>
</reference>
<evidence type="ECO:0000256" key="6">
    <source>
        <dbReference type="ARBA" id="ARBA00022723"/>
    </source>
</evidence>
<dbReference type="InterPro" id="IPR000891">
    <property type="entry name" value="PYR_CT"/>
</dbReference>
<dbReference type="GO" id="GO:0004736">
    <property type="term" value="F:pyruvate carboxylase activity"/>
    <property type="evidence" value="ECO:0007669"/>
    <property type="project" value="UniProtKB-EC"/>
</dbReference>
<dbReference type="AlphaFoldDB" id="A0A4R3MAB0"/>
<dbReference type="InterPro" id="IPR011054">
    <property type="entry name" value="Rudment_hybrid_motif"/>
</dbReference>
<evidence type="ECO:0000256" key="2">
    <source>
        <dbReference type="ARBA" id="ARBA00004742"/>
    </source>
</evidence>
<dbReference type="SUPFAM" id="SSF51230">
    <property type="entry name" value="Single hybrid motif"/>
    <property type="match status" value="1"/>
</dbReference>
<feature type="domain" description="Lipoyl-binding" evidence="16">
    <location>
        <begin position="1075"/>
        <end position="1150"/>
    </location>
</feature>
<dbReference type="PROSITE" id="PS00188">
    <property type="entry name" value="BIOTIN"/>
    <property type="match status" value="1"/>
</dbReference>
<evidence type="ECO:0000256" key="7">
    <source>
        <dbReference type="ARBA" id="ARBA00022741"/>
    </source>
</evidence>
<dbReference type="SMART" id="SM00878">
    <property type="entry name" value="Biotin_carb_C"/>
    <property type="match status" value="1"/>
</dbReference>
<dbReference type="CDD" id="cd07937">
    <property type="entry name" value="DRE_TIM_PC_TC_5S"/>
    <property type="match status" value="1"/>
</dbReference>
<evidence type="ECO:0000256" key="5">
    <source>
        <dbReference type="ARBA" id="ARBA00022598"/>
    </source>
</evidence>
<comment type="cofactor">
    <cofactor evidence="1 11">
        <name>biotin</name>
        <dbReference type="ChEBI" id="CHEBI:57586"/>
    </cofactor>
</comment>
<feature type="binding site" evidence="14">
    <location>
        <position position="745"/>
    </location>
    <ligand>
        <name>Mn(2+)</name>
        <dbReference type="ChEBI" id="CHEBI:29035"/>
    </ligand>
</feature>
<dbReference type="Gene3D" id="3.10.600.10">
    <property type="entry name" value="pyruvate carboxylase f1077a mutant domain"/>
    <property type="match status" value="2"/>
</dbReference>
<dbReference type="InterPro" id="IPR003379">
    <property type="entry name" value="Carboxylase_cons_dom"/>
</dbReference>
<dbReference type="EC" id="6.4.1.1" evidence="3 11"/>
<proteinExistence type="predicted"/>
<dbReference type="Pfam" id="PF00682">
    <property type="entry name" value="HMGL-like"/>
    <property type="match status" value="1"/>
</dbReference>
<feature type="domain" description="Biotin carboxylation" evidence="18">
    <location>
        <begin position="5"/>
        <end position="459"/>
    </location>
</feature>
<feature type="domain" description="ATP-grasp" evidence="17">
    <location>
        <begin position="125"/>
        <end position="323"/>
    </location>
</feature>
<comment type="pathway">
    <text evidence="2">Carbohydrate biosynthesis; gluconeogenesis.</text>
</comment>
<dbReference type="InterPro" id="IPR000089">
    <property type="entry name" value="Biotin_lipoyl"/>
</dbReference>
<dbReference type="FunFam" id="3.30.1490.20:FF:000003">
    <property type="entry name" value="acetyl-CoA carboxylase isoform X1"/>
    <property type="match status" value="1"/>
</dbReference>
<dbReference type="InterPro" id="IPR005479">
    <property type="entry name" value="CPAse_ATP-bd"/>
</dbReference>
<evidence type="ECO:0000256" key="3">
    <source>
        <dbReference type="ARBA" id="ARBA00013057"/>
    </source>
</evidence>
<protein>
    <recommendedName>
        <fullName evidence="3 11">Pyruvate carboxylase</fullName>
        <ecNumber evidence="3 11">6.4.1.1</ecNumber>
    </recommendedName>
</protein>
<dbReference type="Pfam" id="PF00289">
    <property type="entry name" value="Biotin_carb_N"/>
    <property type="match status" value="1"/>
</dbReference>
<dbReference type="RefSeq" id="WP_132580370.1">
    <property type="nucleotide sequence ID" value="NZ_SMAJ01000003.1"/>
</dbReference>
<dbReference type="CDD" id="cd06850">
    <property type="entry name" value="biotinyl_domain"/>
    <property type="match status" value="1"/>
</dbReference>
<dbReference type="GO" id="GO:0005737">
    <property type="term" value="C:cytoplasm"/>
    <property type="evidence" value="ECO:0007669"/>
    <property type="project" value="TreeGrafter"/>
</dbReference>
<feature type="modified residue" description="N6-biotinyllysine" evidence="15">
    <location>
        <position position="1116"/>
    </location>
</feature>
<dbReference type="SUPFAM" id="SSF52440">
    <property type="entry name" value="PreATP-grasp domain"/>
    <property type="match status" value="1"/>
</dbReference>
<dbReference type="InterPro" id="IPR011761">
    <property type="entry name" value="ATP-grasp"/>
</dbReference>
<dbReference type="FunFam" id="3.20.20.70:FF:000033">
    <property type="entry name" value="Pyruvate carboxylase"/>
    <property type="match status" value="1"/>
</dbReference>
<comment type="caution">
    <text evidence="20">The sequence shown here is derived from an EMBL/GenBank/DDBJ whole genome shotgun (WGS) entry which is preliminary data.</text>
</comment>
<dbReference type="Gene3D" id="2.40.50.100">
    <property type="match status" value="1"/>
</dbReference>
<accession>A0A4R3MAB0</accession>
<keyword evidence="6 14" id="KW-0479">Metal-binding</keyword>
<keyword evidence="10" id="KW-0511">Multifunctional enzyme</keyword>
<feature type="binding site" evidence="13">
    <location>
        <position position="880"/>
    </location>
    <ligand>
        <name>substrate</name>
    </ligand>
</feature>
<feature type="modified residue" description="N6-carboxylysine" evidence="15">
    <location>
        <position position="716"/>
    </location>
</feature>
<feature type="active site" evidence="12">
    <location>
        <position position="298"/>
    </location>
</feature>
<dbReference type="SUPFAM" id="SSF56059">
    <property type="entry name" value="Glutathione synthetase ATP-binding domain-like"/>
    <property type="match status" value="1"/>
</dbReference>
<dbReference type="Pfam" id="PF02785">
    <property type="entry name" value="Biotin_carb_C"/>
    <property type="match status" value="1"/>
</dbReference>
<evidence type="ECO:0000313" key="20">
    <source>
        <dbReference type="EMBL" id="TCT09603.1"/>
    </source>
</evidence>
<dbReference type="InterPro" id="IPR005481">
    <property type="entry name" value="BC-like_N"/>
</dbReference>
<dbReference type="EMBL" id="SMAJ01000003">
    <property type="protein sequence ID" value="TCT09603.1"/>
    <property type="molecule type" value="Genomic_DNA"/>
</dbReference>
<keyword evidence="20" id="KW-0670">Pyruvate</keyword>
<dbReference type="UniPathway" id="UPA00138"/>
<evidence type="ECO:0000259" key="18">
    <source>
        <dbReference type="PROSITE" id="PS50979"/>
    </source>
</evidence>
<dbReference type="InterPro" id="IPR055268">
    <property type="entry name" value="PCB-like"/>
</dbReference>
<dbReference type="NCBIfam" id="NF009554">
    <property type="entry name" value="PRK12999.1"/>
    <property type="match status" value="1"/>
</dbReference>
<dbReference type="GO" id="GO:0005524">
    <property type="term" value="F:ATP binding"/>
    <property type="evidence" value="ECO:0007669"/>
    <property type="project" value="UniProtKB-UniRule"/>
</dbReference>
<evidence type="ECO:0000256" key="12">
    <source>
        <dbReference type="PIRSR" id="PIRSR001594-1"/>
    </source>
</evidence>
<keyword evidence="8 11" id="KW-0067">ATP-binding</keyword>
<dbReference type="NCBIfam" id="TIGR01235">
    <property type="entry name" value="pyruv_carbox"/>
    <property type="match status" value="1"/>
</dbReference>
<dbReference type="InterPro" id="IPR005930">
    <property type="entry name" value="Pyruv_COase"/>
</dbReference>
<dbReference type="NCBIfam" id="NF006761">
    <property type="entry name" value="PRK09282.1"/>
    <property type="match status" value="1"/>
</dbReference>
<dbReference type="InterPro" id="IPR001882">
    <property type="entry name" value="Biotin_BS"/>
</dbReference>
<dbReference type="GO" id="GO:0046872">
    <property type="term" value="F:metal ion binding"/>
    <property type="evidence" value="ECO:0007669"/>
    <property type="project" value="UniProtKB-KW"/>
</dbReference>
<dbReference type="InterPro" id="IPR011053">
    <property type="entry name" value="Single_hybrid_motif"/>
</dbReference>
<dbReference type="InterPro" id="IPR016185">
    <property type="entry name" value="PreATP-grasp_dom_sf"/>
</dbReference>
<comment type="catalytic activity">
    <reaction evidence="11">
        <text>hydrogencarbonate + pyruvate + ATP = oxaloacetate + ADP + phosphate + H(+)</text>
        <dbReference type="Rhea" id="RHEA:20844"/>
        <dbReference type="ChEBI" id="CHEBI:15361"/>
        <dbReference type="ChEBI" id="CHEBI:15378"/>
        <dbReference type="ChEBI" id="CHEBI:16452"/>
        <dbReference type="ChEBI" id="CHEBI:17544"/>
        <dbReference type="ChEBI" id="CHEBI:30616"/>
        <dbReference type="ChEBI" id="CHEBI:43474"/>
        <dbReference type="ChEBI" id="CHEBI:456216"/>
        <dbReference type="EC" id="6.4.1.1"/>
    </reaction>
</comment>